<keyword evidence="6" id="KW-0328">Glycosyltransferase</keyword>
<name>A0A8G2L738_PICTO</name>
<evidence type="ECO:0000259" key="5">
    <source>
        <dbReference type="Pfam" id="PF00156"/>
    </source>
</evidence>
<keyword evidence="7" id="KW-1185">Reference proteome</keyword>
<dbReference type="SUPFAM" id="SSF53271">
    <property type="entry name" value="PRTase-like"/>
    <property type="match status" value="1"/>
</dbReference>
<comment type="caution">
    <text evidence="6">The sequence shown here is derived from an EMBL/GenBank/DDBJ whole genome shotgun (WGS) entry which is preliminary data.</text>
</comment>
<evidence type="ECO:0000256" key="4">
    <source>
        <dbReference type="HAMAP-Rule" id="MF_01214"/>
    </source>
</evidence>
<proteinExistence type="inferred from homology"/>
<comment type="domain">
    <text evidence="4">Contains an N-terminal DNA-binding winged helix-turn-helix domain and a C-terminal regulatory domain (or effector binding domain) resembling phosphoribosyltransferase (PRT) domain.</text>
</comment>
<dbReference type="SMR" id="A0A8G2L738"/>
<dbReference type="InterPro" id="IPR029057">
    <property type="entry name" value="PRTase-like"/>
</dbReference>
<dbReference type="GO" id="GO:0010468">
    <property type="term" value="P:regulation of gene expression"/>
    <property type="evidence" value="ECO:0007669"/>
    <property type="project" value="UniProtKB-UniRule"/>
</dbReference>
<dbReference type="CDD" id="cd06223">
    <property type="entry name" value="PRTases_typeI"/>
    <property type="match status" value="1"/>
</dbReference>
<keyword evidence="2 4" id="KW-0238">DNA-binding</keyword>
<dbReference type="EMBL" id="FWYE01000001">
    <property type="protein sequence ID" value="SMD30643.1"/>
    <property type="molecule type" value="Genomic_DNA"/>
</dbReference>
<dbReference type="Gene3D" id="3.40.50.2020">
    <property type="match status" value="1"/>
</dbReference>
<evidence type="ECO:0000256" key="3">
    <source>
        <dbReference type="ARBA" id="ARBA00023163"/>
    </source>
</evidence>
<dbReference type="GO" id="GO:0016757">
    <property type="term" value="F:glycosyltransferase activity"/>
    <property type="evidence" value="ECO:0007669"/>
    <property type="project" value="UniProtKB-KW"/>
</dbReference>
<comment type="similarity">
    <text evidence="4">Belongs to the purine/pyrimidine phosphoribosyltransferase family. GfcR subfamily.</text>
</comment>
<dbReference type="GO" id="GO:0003677">
    <property type="term" value="F:DNA binding"/>
    <property type="evidence" value="ECO:0007669"/>
    <property type="project" value="UniProtKB-UniRule"/>
</dbReference>
<evidence type="ECO:0000256" key="2">
    <source>
        <dbReference type="ARBA" id="ARBA00023125"/>
    </source>
</evidence>
<gene>
    <name evidence="4" type="primary">gfcR</name>
    <name evidence="6" type="ORF">SAMN02745355_0534</name>
</gene>
<keyword evidence="3 4" id="KW-0804">Transcription</keyword>
<dbReference type="InterPro" id="IPR000836">
    <property type="entry name" value="PRTase_dom"/>
</dbReference>
<dbReference type="OrthoDB" id="68893at2157"/>
<dbReference type="AlphaFoldDB" id="A0A8G2L738"/>
<evidence type="ECO:0000313" key="7">
    <source>
        <dbReference type="Proteomes" id="UP000192315"/>
    </source>
</evidence>
<sequence length="195" mass="21663">MKSLEELYNRAIEMKNKGMSDKEISTELHLSVNTVTWLLSKEFVNERSAKDVKIGWRSAGVFGSRIGSLAEIMIDIAEEESNKMNLNIDAFLGITINGIPFATLASYMTGKELIVYRPHPSRKEGFFSSNFASVVNKNVVIMDDVVSTGETMKRTIEDVKKSGGKPVLCIVIASKLNIDEINGVKIRAIMRTVMV</sequence>
<dbReference type="RefSeq" id="WP_011177266.1">
    <property type="nucleotide sequence ID" value="NC_005877.1"/>
</dbReference>
<dbReference type="InterPro" id="IPR022854">
    <property type="entry name" value="GfcR-like"/>
</dbReference>
<accession>A0A8G2L738</accession>
<reference evidence="6 7" key="1">
    <citation type="submission" date="2017-04" db="EMBL/GenBank/DDBJ databases">
        <authorList>
            <person name="Varghese N."/>
            <person name="Submissions S."/>
        </authorList>
    </citation>
    <scope>NUCLEOTIDE SEQUENCE [LARGE SCALE GENOMIC DNA]</scope>
    <source>
        <strain evidence="6 7">DSM 9789</strain>
    </source>
</reference>
<dbReference type="HAMAP" id="MF_01214">
    <property type="entry name" value="GfcR"/>
    <property type="match status" value="1"/>
</dbReference>
<dbReference type="Proteomes" id="UP000192315">
    <property type="component" value="Unassembled WGS sequence"/>
</dbReference>
<keyword evidence="6" id="KW-0808">Transferase</keyword>
<dbReference type="NCBIfam" id="NF002620">
    <property type="entry name" value="PRK02277.1"/>
    <property type="match status" value="1"/>
</dbReference>
<keyword evidence="1 4" id="KW-0805">Transcription regulation</keyword>
<organism evidence="6 7">
    <name type="scientific">Picrophilus torridus (strain ATCC 700027 / DSM 9790 / JCM 10055 / NBRC 100828 / KAW 2/3)</name>
    <dbReference type="NCBI Taxonomy" id="1122961"/>
    <lineage>
        <taxon>Archaea</taxon>
        <taxon>Methanobacteriati</taxon>
        <taxon>Thermoplasmatota</taxon>
        <taxon>Thermoplasmata</taxon>
        <taxon>Thermoplasmatales</taxon>
        <taxon>Picrophilaceae</taxon>
        <taxon>Picrophilus</taxon>
    </lineage>
</organism>
<evidence type="ECO:0000256" key="1">
    <source>
        <dbReference type="ARBA" id="ARBA00023015"/>
    </source>
</evidence>
<dbReference type="Pfam" id="PF00156">
    <property type="entry name" value="Pribosyltran"/>
    <property type="match status" value="1"/>
</dbReference>
<feature type="domain" description="Phosphoribosyltransferase" evidence="5">
    <location>
        <begin position="71"/>
        <end position="175"/>
    </location>
</feature>
<evidence type="ECO:0000313" key="6">
    <source>
        <dbReference type="EMBL" id="SMD30643.1"/>
    </source>
</evidence>
<protein>
    <recommendedName>
        <fullName evidence="4">Transcriptional regulator GfcR</fullName>
    </recommendedName>
</protein>
<dbReference type="GeneID" id="2845388"/>